<evidence type="ECO:0000313" key="2">
    <source>
        <dbReference type="EMBL" id="OWZ00811.1"/>
    </source>
</evidence>
<feature type="compositionally biased region" description="Basic and acidic residues" evidence="1">
    <location>
        <begin position="24"/>
        <end position="33"/>
    </location>
</feature>
<gene>
    <name evidence="2" type="ORF">PHMEG_00027921</name>
</gene>
<dbReference type="Proteomes" id="UP000198211">
    <property type="component" value="Unassembled WGS sequence"/>
</dbReference>
<accession>A0A225V5T1</accession>
<evidence type="ECO:0008006" key="4">
    <source>
        <dbReference type="Google" id="ProtNLM"/>
    </source>
</evidence>
<protein>
    <recommendedName>
        <fullName evidence="4">Eukaryotic/viral aspartic protease</fullName>
    </recommendedName>
</protein>
<evidence type="ECO:0000313" key="3">
    <source>
        <dbReference type="Proteomes" id="UP000198211"/>
    </source>
</evidence>
<keyword evidence="3" id="KW-1185">Reference proteome</keyword>
<comment type="caution">
    <text evidence="2">The sequence shown here is derived from an EMBL/GenBank/DDBJ whole genome shotgun (WGS) entry which is preliminary data.</text>
</comment>
<sequence length="137" mass="15827">MKMRQIHAMDRDILLQRKAFADLGHQERTEVSDTTRSQTKTKQKRVHVEDEGPGGTITAEAIEVSTEDSAMQAQQPSAEVRYEPTPDDIDPVTVQEERRCRIAQAQEEELRWSNLKPVLRGETTAMTYKESREAWKW</sequence>
<dbReference type="OrthoDB" id="126617at2759"/>
<dbReference type="EMBL" id="NBNE01007313">
    <property type="protein sequence ID" value="OWZ00811.1"/>
    <property type="molecule type" value="Genomic_DNA"/>
</dbReference>
<feature type="compositionally biased region" description="Polar residues" evidence="1">
    <location>
        <begin position="67"/>
        <end position="77"/>
    </location>
</feature>
<evidence type="ECO:0000256" key="1">
    <source>
        <dbReference type="SAM" id="MobiDB-lite"/>
    </source>
</evidence>
<name>A0A225V5T1_9STRA</name>
<organism evidence="2 3">
    <name type="scientific">Phytophthora megakarya</name>
    <dbReference type="NCBI Taxonomy" id="4795"/>
    <lineage>
        <taxon>Eukaryota</taxon>
        <taxon>Sar</taxon>
        <taxon>Stramenopiles</taxon>
        <taxon>Oomycota</taxon>
        <taxon>Peronosporomycetes</taxon>
        <taxon>Peronosporales</taxon>
        <taxon>Peronosporaceae</taxon>
        <taxon>Phytophthora</taxon>
    </lineage>
</organism>
<proteinExistence type="predicted"/>
<feature type="region of interest" description="Disordered" evidence="1">
    <location>
        <begin position="24"/>
        <end position="90"/>
    </location>
</feature>
<dbReference type="AlphaFoldDB" id="A0A225V5T1"/>
<reference evidence="3" key="1">
    <citation type="submission" date="2017-03" db="EMBL/GenBank/DDBJ databases">
        <title>Phytopthora megakarya and P. palmivora, two closely related causual agents of cacao black pod achieved similar genome size and gene model numbers by different mechanisms.</title>
        <authorList>
            <person name="Ali S."/>
            <person name="Shao J."/>
            <person name="Larry D.J."/>
            <person name="Kronmiller B."/>
            <person name="Shen D."/>
            <person name="Strem M.D."/>
            <person name="Melnick R.L."/>
            <person name="Guiltinan M.J."/>
            <person name="Tyler B.M."/>
            <person name="Meinhardt L.W."/>
            <person name="Bailey B.A."/>
        </authorList>
    </citation>
    <scope>NUCLEOTIDE SEQUENCE [LARGE SCALE GENOMIC DNA]</scope>
    <source>
        <strain evidence="3">zdho120</strain>
    </source>
</reference>